<dbReference type="Proteomes" id="UP001152747">
    <property type="component" value="Unassembled WGS sequence"/>
</dbReference>
<dbReference type="InterPro" id="IPR023753">
    <property type="entry name" value="FAD/NAD-binding_dom"/>
</dbReference>
<evidence type="ECO:0000256" key="3">
    <source>
        <dbReference type="ARBA" id="ARBA00022833"/>
    </source>
</evidence>
<sequence length="538" mass="61476">MADVFPKIECTICSGVMDYGESKTGFRKCNHYLHSKCFDKWMETFDDKNTNKPYCPSCKEVGNCVDTVLQEPNGKFSKTSRNINENDANEDHAEAEKCEVCLMSWNTENIVTCTDCSTSEHKYCLKNLHEMEQNISWLCDSCWVKKVVSTKGVVNVPVLPEHQKWFNQELTKCFYTSCQEIFKTKKRIAIIGSGPCGLSAAKQLLYRGHSVDVFEKNAKCGGLLGEGFLTMENSRLSIDEYIEKLKKRGIRFFCNKNVSNTDIRFCFKQYDAIIICTGARIVRSYLPADINNTVGVFSMTKFLPFDEERKQRLDDINAADKRVIYITNDRVSEARKISFFEKHCKNLEIIEILPQPKKGCIIDTEHELPEWRCFIKSDSDTMRIDNRKEFKGVRMEPIIKRIITRRSLLGQRIFEGLETTTVTLPISNSSKFFNENFEECENSNIITADLMIVSDGCIEPRTKFTPDFGLNYDDSSNIITDSYATGTDKVFAAGDCCNGETAISYAVMEGFRVALEVHKFVMGIKPRQEETGISQHLF</sequence>
<dbReference type="PROSITE" id="PS50089">
    <property type="entry name" value="ZF_RING_2"/>
    <property type="match status" value="1"/>
</dbReference>
<dbReference type="InterPro" id="IPR036188">
    <property type="entry name" value="FAD/NAD-bd_sf"/>
</dbReference>
<organism evidence="6 7">
    <name type="scientific">Caenorhabditis angaria</name>
    <dbReference type="NCBI Taxonomy" id="860376"/>
    <lineage>
        <taxon>Eukaryota</taxon>
        <taxon>Metazoa</taxon>
        <taxon>Ecdysozoa</taxon>
        <taxon>Nematoda</taxon>
        <taxon>Chromadorea</taxon>
        <taxon>Rhabditida</taxon>
        <taxon>Rhabditina</taxon>
        <taxon>Rhabditomorpha</taxon>
        <taxon>Rhabditoidea</taxon>
        <taxon>Rhabditidae</taxon>
        <taxon>Peloderinae</taxon>
        <taxon>Caenorhabditis</taxon>
    </lineage>
</organism>
<dbReference type="Pfam" id="PF07992">
    <property type="entry name" value="Pyr_redox_2"/>
    <property type="match status" value="2"/>
</dbReference>
<dbReference type="Gene3D" id="3.50.50.60">
    <property type="entry name" value="FAD/NAD(P)-binding domain"/>
    <property type="match status" value="1"/>
</dbReference>
<dbReference type="GO" id="GO:0008270">
    <property type="term" value="F:zinc ion binding"/>
    <property type="evidence" value="ECO:0007669"/>
    <property type="project" value="UniProtKB-KW"/>
</dbReference>
<dbReference type="GO" id="GO:0016491">
    <property type="term" value="F:oxidoreductase activity"/>
    <property type="evidence" value="ECO:0007669"/>
    <property type="project" value="InterPro"/>
</dbReference>
<keyword evidence="1" id="KW-0479">Metal-binding</keyword>
<dbReference type="SUPFAM" id="SSF57903">
    <property type="entry name" value="FYVE/PHD zinc finger"/>
    <property type="match status" value="1"/>
</dbReference>
<dbReference type="SUPFAM" id="SSF57850">
    <property type="entry name" value="RING/U-box"/>
    <property type="match status" value="1"/>
</dbReference>
<proteinExistence type="predicted"/>
<dbReference type="PRINTS" id="PR00419">
    <property type="entry name" value="ADXRDTASE"/>
</dbReference>
<dbReference type="OrthoDB" id="8062037at2759"/>
<dbReference type="InterPro" id="IPR019787">
    <property type="entry name" value="Znf_PHD-finger"/>
</dbReference>
<dbReference type="PANTHER" id="PTHR43100:SF1">
    <property type="entry name" value="GLUTAMATE SYNTHASE [NADPH] SMALL CHAIN"/>
    <property type="match status" value="1"/>
</dbReference>
<dbReference type="Pfam" id="PF00628">
    <property type="entry name" value="PHD"/>
    <property type="match status" value="1"/>
</dbReference>
<keyword evidence="2 4" id="KW-0863">Zinc-finger</keyword>
<dbReference type="AlphaFoldDB" id="A0A9P1J5J3"/>
<dbReference type="InterPro" id="IPR013083">
    <property type="entry name" value="Znf_RING/FYVE/PHD"/>
</dbReference>
<dbReference type="InterPro" id="IPR051394">
    <property type="entry name" value="Glutamate_Synthase"/>
</dbReference>
<evidence type="ECO:0000313" key="6">
    <source>
        <dbReference type="EMBL" id="CAI5456173.1"/>
    </source>
</evidence>
<gene>
    <name evidence="6" type="ORF">CAMP_LOCUS18810</name>
</gene>
<protein>
    <recommendedName>
        <fullName evidence="5">RING-type domain-containing protein</fullName>
    </recommendedName>
</protein>
<dbReference type="EMBL" id="CANHGI010000006">
    <property type="protein sequence ID" value="CAI5456173.1"/>
    <property type="molecule type" value="Genomic_DNA"/>
</dbReference>
<dbReference type="Pfam" id="PF13639">
    <property type="entry name" value="zf-RING_2"/>
    <property type="match status" value="1"/>
</dbReference>
<evidence type="ECO:0000256" key="1">
    <source>
        <dbReference type="ARBA" id="ARBA00022723"/>
    </source>
</evidence>
<dbReference type="InterPro" id="IPR001841">
    <property type="entry name" value="Znf_RING"/>
</dbReference>
<reference evidence="6" key="1">
    <citation type="submission" date="2022-11" db="EMBL/GenBank/DDBJ databases">
        <authorList>
            <person name="Kikuchi T."/>
        </authorList>
    </citation>
    <scope>NUCLEOTIDE SEQUENCE</scope>
    <source>
        <strain evidence="6">PS1010</strain>
    </source>
</reference>
<comment type="caution">
    <text evidence="6">The sequence shown here is derived from an EMBL/GenBank/DDBJ whole genome shotgun (WGS) entry which is preliminary data.</text>
</comment>
<dbReference type="Gene3D" id="3.40.50.720">
    <property type="entry name" value="NAD(P)-binding Rossmann-like Domain"/>
    <property type="match status" value="1"/>
</dbReference>
<evidence type="ECO:0000256" key="2">
    <source>
        <dbReference type="ARBA" id="ARBA00022771"/>
    </source>
</evidence>
<dbReference type="SUPFAM" id="SSF51905">
    <property type="entry name" value="FAD/NAD(P)-binding domain"/>
    <property type="match status" value="1"/>
</dbReference>
<evidence type="ECO:0000256" key="4">
    <source>
        <dbReference type="PROSITE-ProRule" id="PRU00175"/>
    </source>
</evidence>
<evidence type="ECO:0000259" key="5">
    <source>
        <dbReference type="PROSITE" id="PS50089"/>
    </source>
</evidence>
<keyword evidence="3" id="KW-0862">Zinc</keyword>
<dbReference type="InterPro" id="IPR011011">
    <property type="entry name" value="Znf_FYVE_PHD"/>
</dbReference>
<keyword evidence="7" id="KW-1185">Reference proteome</keyword>
<evidence type="ECO:0000313" key="7">
    <source>
        <dbReference type="Proteomes" id="UP001152747"/>
    </source>
</evidence>
<accession>A0A9P1J5J3</accession>
<name>A0A9P1J5J3_9PELO</name>
<dbReference type="Gene3D" id="3.30.40.10">
    <property type="entry name" value="Zinc/RING finger domain, C3HC4 (zinc finger)"/>
    <property type="match status" value="2"/>
</dbReference>
<feature type="domain" description="RING-type" evidence="5">
    <location>
        <begin position="10"/>
        <end position="59"/>
    </location>
</feature>
<dbReference type="PANTHER" id="PTHR43100">
    <property type="entry name" value="GLUTAMATE SYNTHASE [NADPH] SMALL CHAIN"/>
    <property type="match status" value="1"/>
</dbReference>